<dbReference type="Proteomes" id="UP001303222">
    <property type="component" value="Unassembled WGS sequence"/>
</dbReference>
<evidence type="ECO:0000313" key="3">
    <source>
        <dbReference type="EMBL" id="KAK3951727.1"/>
    </source>
</evidence>
<feature type="region of interest" description="Disordered" evidence="1">
    <location>
        <begin position="33"/>
        <end position="59"/>
    </location>
</feature>
<dbReference type="AlphaFoldDB" id="A0AAN6NTF6"/>
<sequence>MSLEKPLLHIVALLILILILILSTGAAFLGQAGTSSGSTTTTTNQQQQQPIPQPQHQIPEKGTFQNICKTHDLPNPLASFFPNNATGVLNATLAIIPIPLSLARRLVNPSGYSILESAYRSLVPDFPEGMYPVLLQAAHDHDIQLRAYGIVLEDFSRVGFEFPFLGLSGDGYSSYRWAPAQLISAGNAIAIDGSRAYGTRVSPARFEPECEAYQMLSNGNTYFKGLSVEYHNASLQSKGETSIELEMTRLISSSFSSGSPYSYPLDFFKNITNQPIFASPGGSCDNMIRFFDTSMSRGKFAPVPVKGRVKAVNVFPFVNEGELDSNLDLDVDPSEGPDLDDANSRGGQRGWEWTDVYGVQVATPFIENNYLDCEMMRGYQGWTAIDGMMMDDL</sequence>
<comment type="caution">
    <text evidence="3">The sequence shown here is derived from an EMBL/GenBank/DDBJ whole genome shotgun (WGS) entry which is preliminary data.</text>
</comment>
<accession>A0AAN6NTF6</accession>
<evidence type="ECO:0000256" key="2">
    <source>
        <dbReference type="SAM" id="SignalP"/>
    </source>
</evidence>
<keyword evidence="2" id="KW-0732">Signal</keyword>
<evidence type="ECO:0000313" key="4">
    <source>
        <dbReference type="Proteomes" id="UP001303222"/>
    </source>
</evidence>
<feature type="chain" id="PRO_5042857946" evidence="2">
    <location>
        <begin position="28"/>
        <end position="393"/>
    </location>
</feature>
<name>A0AAN6NTF6_9PEZI</name>
<dbReference type="EMBL" id="MU859140">
    <property type="protein sequence ID" value="KAK3951727.1"/>
    <property type="molecule type" value="Genomic_DNA"/>
</dbReference>
<keyword evidence="4" id="KW-1185">Reference proteome</keyword>
<gene>
    <name evidence="3" type="ORF">QBC32DRAFT_362374</name>
</gene>
<organism evidence="3 4">
    <name type="scientific">Pseudoneurospora amorphoporcata</name>
    <dbReference type="NCBI Taxonomy" id="241081"/>
    <lineage>
        <taxon>Eukaryota</taxon>
        <taxon>Fungi</taxon>
        <taxon>Dikarya</taxon>
        <taxon>Ascomycota</taxon>
        <taxon>Pezizomycotina</taxon>
        <taxon>Sordariomycetes</taxon>
        <taxon>Sordariomycetidae</taxon>
        <taxon>Sordariales</taxon>
        <taxon>Sordariaceae</taxon>
        <taxon>Pseudoneurospora</taxon>
    </lineage>
</organism>
<proteinExistence type="predicted"/>
<evidence type="ECO:0000256" key="1">
    <source>
        <dbReference type="SAM" id="MobiDB-lite"/>
    </source>
</evidence>
<reference evidence="3" key="1">
    <citation type="journal article" date="2023" name="Mol. Phylogenet. Evol.">
        <title>Genome-scale phylogeny and comparative genomics of the fungal order Sordariales.</title>
        <authorList>
            <person name="Hensen N."/>
            <person name="Bonometti L."/>
            <person name="Westerberg I."/>
            <person name="Brannstrom I.O."/>
            <person name="Guillou S."/>
            <person name="Cros-Aarteil S."/>
            <person name="Calhoun S."/>
            <person name="Haridas S."/>
            <person name="Kuo A."/>
            <person name="Mondo S."/>
            <person name="Pangilinan J."/>
            <person name="Riley R."/>
            <person name="LaButti K."/>
            <person name="Andreopoulos B."/>
            <person name="Lipzen A."/>
            <person name="Chen C."/>
            <person name="Yan M."/>
            <person name="Daum C."/>
            <person name="Ng V."/>
            <person name="Clum A."/>
            <person name="Steindorff A."/>
            <person name="Ohm R.A."/>
            <person name="Martin F."/>
            <person name="Silar P."/>
            <person name="Natvig D.O."/>
            <person name="Lalanne C."/>
            <person name="Gautier V."/>
            <person name="Ament-Velasquez S.L."/>
            <person name="Kruys A."/>
            <person name="Hutchinson M.I."/>
            <person name="Powell A.J."/>
            <person name="Barry K."/>
            <person name="Miller A.N."/>
            <person name="Grigoriev I.V."/>
            <person name="Debuchy R."/>
            <person name="Gladieux P."/>
            <person name="Hiltunen Thoren M."/>
            <person name="Johannesson H."/>
        </authorList>
    </citation>
    <scope>NUCLEOTIDE SEQUENCE</scope>
    <source>
        <strain evidence="3">CBS 626.80</strain>
    </source>
</reference>
<reference evidence="3" key="2">
    <citation type="submission" date="2023-06" db="EMBL/GenBank/DDBJ databases">
        <authorList>
            <consortium name="Lawrence Berkeley National Laboratory"/>
            <person name="Mondo S.J."/>
            <person name="Hensen N."/>
            <person name="Bonometti L."/>
            <person name="Westerberg I."/>
            <person name="Brannstrom I.O."/>
            <person name="Guillou S."/>
            <person name="Cros-Aarteil S."/>
            <person name="Calhoun S."/>
            <person name="Haridas S."/>
            <person name="Kuo A."/>
            <person name="Pangilinan J."/>
            <person name="Riley R."/>
            <person name="Labutti K."/>
            <person name="Andreopoulos B."/>
            <person name="Lipzen A."/>
            <person name="Chen C."/>
            <person name="Yanf M."/>
            <person name="Daum C."/>
            <person name="Ng V."/>
            <person name="Clum A."/>
            <person name="Steindorff A."/>
            <person name="Ohm R."/>
            <person name="Martin F."/>
            <person name="Silar P."/>
            <person name="Natvig D."/>
            <person name="Lalanne C."/>
            <person name="Gautier V."/>
            <person name="Ament-Velasquez S.L."/>
            <person name="Kruys A."/>
            <person name="Hutchinson M.I."/>
            <person name="Powell A.J."/>
            <person name="Barry K."/>
            <person name="Miller A.N."/>
            <person name="Grigoriev I.V."/>
            <person name="Debuchy R."/>
            <person name="Gladieux P."/>
            <person name="Thoren M.H."/>
            <person name="Johannesson H."/>
        </authorList>
    </citation>
    <scope>NUCLEOTIDE SEQUENCE</scope>
    <source>
        <strain evidence="3">CBS 626.80</strain>
    </source>
</reference>
<feature type="compositionally biased region" description="Low complexity" evidence="1">
    <location>
        <begin position="33"/>
        <end position="57"/>
    </location>
</feature>
<protein>
    <submittedName>
        <fullName evidence="3">Uncharacterized protein</fullName>
    </submittedName>
</protein>
<feature type="region of interest" description="Disordered" evidence="1">
    <location>
        <begin position="326"/>
        <end position="347"/>
    </location>
</feature>
<feature type="compositionally biased region" description="Acidic residues" evidence="1">
    <location>
        <begin position="326"/>
        <end position="341"/>
    </location>
</feature>
<feature type="signal peptide" evidence="2">
    <location>
        <begin position="1"/>
        <end position="27"/>
    </location>
</feature>